<reference evidence="4" key="1">
    <citation type="submission" date="2018-05" db="EMBL/GenBank/DDBJ databases">
        <title>Draft genome of Mucuna pruriens seed.</title>
        <authorList>
            <person name="Nnadi N.E."/>
            <person name="Vos R."/>
            <person name="Hasami M.H."/>
            <person name="Devisetty U.K."/>
            <person name="Aguiy J.C."/>
        </authorList>
    </citation>
    <scope>NUCLEOTIDE SEQUENCE [LARGE SCALE GENOMIC DNA]</scope>
    <source>
        <strain evidence="4">JCA_2017</strain>
    </source>
</reference>
<gene>
    <name evidence="4" type="ORF">CR513_58402</name>
</gene>
<feature type="domain" description="DUF7745" evidence="3">
    <location>
        <begin position="14"/>
        <end position="97"/>
    </location>
</feature>
<dbReference type="AlphaFoldDB" id="A0A371EAY2"/>
<comment type="caution">
    <text evidence="4">The sequence shown here is derived from an EMBL/GenBank/DDBJ whole genome shotgun (WGS) entry which is preliminary data.</text>
</comment>
<dbReference type="InterPro" id="IPR056647">
    <property type="entry name" value="DUF7745"/>
</dbReference>
<dbReference type="OrthoDB" id="990598at2759"/>
<feature type="compositionally biased region" description="Basic and acidic residues" evidence="2">
    <location>
        <begin position="236"/>
        <end position="248"/>
    </location>
</feature>
<feature type="region of interest" description="Disordered" evidence="2">
    <location>
        <begin position="236"/>
        <end position="255"/>
    </location>
</feature>
<organism evidence="4 5">
    <name type="scientific">Mucuna pruriens</name>
    <name type="common">Velvet bean</name>
    <name type="synonym">Dolichos pruriens</name>
    <dbReference type="NCBI Taxonomy" id="157652"/>
    <lineage>
        <taxon>Eukaryota</taxon>
        <taxon>Viridiplantae</taxon>
        <taxon>Streptophyta</taxon>
        <taxon>Embryophyta</taxon>
        <taxon>Tracheophyta</taxon>
        <taxon>Spermatophyta</taxon>
        <taxon>Magnoliopsida</taxon>
        <taxon>eudicotyledons</taxon>
        <taxon>Gunneridae</taxon>
        <taxon>Pentapetalae</taxon>
        <taxon>rosids</taxon>
        <taxon>fabids</taxon>
        <taxon>Fabales</taxon>
        <taxon>Fabaceae</taxon>
        <taxon>Papilionoideae</taxon>
        <taxon>50 kb inversion clade</taxon>
        <taxon>NPAAA clade</taxon>
        <taxon>indigoferoid/millettioid clade</taxon>
        <taxon>Phaseoleae</taxon>
        <taxon>Mucuna</taxon>
    </lineage>
</organism>
<dbReference type="EMBL" id="QJKJ01015036">
    <property type="protein sequence ID" value="RDX63195.1"/>
    <property type="molecule type" value="Genomic_DNA"/>
</dbReference>
<evidence type="ECO:0000313" key="5">
    <source>
        <dbReference type="Proteomes" id="UP000257109"/>
    </source>
</evidence>
<sequence length="255" mass="29815">MGCPIEDYKWGCLKMMTVQEWTHHLMEVSEGTIQWYPKWNEWETFIANCGKSPNVPLMGTQGCSNYNPILTLRQNGYPIMTPPTEQLITPLELHGQSMQDAKPKSSGATTSYKEWLKPRIKCNGLPFKKIQQDSRTRLIPEIPDPLVVRELEEMLRNAEAERKALKRKLTNTISLQVETQEEETLYNAKRREVELKGQLYGLHRRMDMHMEELLRERSHREAIETKENLALNEIAEEHRRAEEKEQKTRATIAEL</sequence>
<feature type="coiled-coil region" evidence="1">
    <location>
        <begin position="148"/>
        <end position="175"/>
    </location>
</feature>
<dbReference type="Proteomes" id="UP000257109">
    <property type="component" value="Unassembled WGS sequence"/>
</dbReference>
<name>A0A371EAY2_MUCPR</name>
<accession>A0A371EAY2</accession>
<dbReference type="PANTHER" id="PTHR48154:SF1">
    <property type="entry name" value="PROTEIN, PUTATIVE-RELATED"/>
    <property type="match status" value="1"/>
</dbReference>
<keyword evidence="5" id="KW-1185">Reference proteome</keyword>
<feature type="non-terminal residue" evidence="4">
    <location>
        <position position="1"/>
    </location>
</feature>
<dbReference type="Pfam" id="PF24924">
    <property type="entry name" value="DUF7745"/>
    <property type="match status" value="1"/>
</dbReference>
<proteinExistence type="predicted"/>
<evidence type="ECO:0000256" key="2">
    <source>
        <dbReference type="SAM" id="MobiDB-lite"/>
    </source>
</evidence>
<dbReference type="PANTHER" id="PTHR48154">
    <property type="entry name" value="PROTEIN, PUTATIVE-RELATED"/>
    <property type="match status" value="1"/>
</dbReference>
<evidence type="ECO:0000259" key="3">
    <source>
        <dbReference type="Pfam" id="PF24924"/>
    </source>
</evidence>
<evidence type="ECO:0000313" key="4">
    <source>
        <dbReference type="EMBL" id="RDX63195.1"/>
    </source>
</evidence>
<evidence type="ECO:0000256" key="1">
    <source>
        <dbReference type="SAM" id="Coils"/>
    </source>
</evidence>
<protein>
    <recommendedName>
        <fullName evidence="3">DUF7745 domain-containing protein</fullName>
    </recommendedName>
</protein>
<keyword evidence="1" id="KW-0175">Coiled coil</keyword>